<evidence type="ECO:0000313" key="2">
    <source>
        <dbReference type="EMBL" id="GAA5513927.1"/>
    </source>
</evidence>
<dbReference type="Pfam" id="PF09722">
    <property type="entry name" value="Xre_MbcA_ParS_C"/>
    <property type="match status" value="1"/>
</dbReference>
<evidence type="ECO:0000313" key="3">
    <source>
        <dbReference type="Proteomes" id="UP001401887"/>
    </source>
</evidence>
<feature type="domain" description="Antitoxin Xre/MbcA/ParS-like toxin-binding" evidence="1">
    <location>
        <begin position="99"/>
        <end position="141"/>
    </location>
</feature>
<dbReference type="EMBL" id="BAABRP010000011">
    <property type="protein sequence ID" value="GAA5513927.1"/>
    <property type="molecule type" value="Genomic_DNA"/>
</dbReference>
<accession>A0ABP9W9A9</accession>
<gene>
    <name evidence="2" type="ORF">Dcar01_02676</name>
</gene>
<evidence type="ECO:0000259" key="1">
    <source>
        <dbReference type="Pfam" id="PF09722"/>
    </source>
</evidence>
<proteinExistence type="predicted"/>
<organism evidence="2 3">
    <name type="scientific">Deinococcus carri</name>
    <dbReference type="NCBI Taxonomy" id="1211323"/>
    <lineage>
        <taxon>Bacteria</taxon>
        <taxon>Thermotogati</taxon>
        <taxon>Deinococcota</taxon>
        <taxon>Deinococci</taxon>
        <taxon>Deinococcales</taxon>
        <taxon>Deinococcaceae</taxon>
        <taxon>Deinococcus</taxon>
    </lineage>
</organism>
<dbReference type="InterPro" id="IPR024467">
    <property type="entry name" value="Xre/MbcA/ParS-like_toxin-bd"/>
</dbReference>
<protein>
    <recommendedName>
        <fullName evidence="1">Antitoxin Xre/MbcA/ParS-like toxin-binding domain-containing protein</fullName>
    </recommendedName>
</protein>
<sequence length="147" mass="15887">MTGLSRAAPDHSFFAALTNVSLPEGQIAPVLSGEAPVPSGAYTMQVITRQLKQLLGLNQDESARLLGVSRGTVIKAAPPTGDVLDRLYMLSDRFQIMQDLLGDQADDWFLHPNPVLGGARPIDKLRTRHGQAQLDDLIQALLDGNFA</sequence>
<name>A0ABP9W9A9_9DEIO</name>
<keyword evidence="3" id="KW-1185">Reference proteome</keyword>
<dbReference type="RefSeq" id="WP_345466005.1">
    <property type="nucleotide sequence ID" value="NZ_BAABRP010000011.1"/>
</dbReference>
<dbReference type="Proteomes" id="UP001401887">
    <property type="component" value="Unassembled WGS sequence"/>
</dbReference>
<reference evidence="2 3" key="1">
    <citation type="submission" date="2024-02" db="EMBL/GenBank/DDBJ databases">
        <title>Deinococcus carri NBRC 110142.</title>
        <authorList>
            <person name="Ichikawa N."/>
            <person name="Katano-Makiyama Y."/>
            <person name="Hidaka K."/>
        </authorList>
    </citation>
    <scope>NUCLEOTIDE SEQUENCE [LARGE SCALE GENOMIC DNA]</scope>
    <source>
        <strain evidence="2 3">NBRC 110142</strain>
    </source>
</reference>
<comment type="caution">
    <text evidence="2">The sequence shown here is derived from an EMBL/GenBank/DDBJ whole genome shotgun (WGS) entry which is preliminary data.</text>
</comment>